<dbReference type="Proteomes" id="UP001341840">
    <property type="component" value="Unassembled WGS sequence"/>
</dbReference>
<name>A0ABU6WTX3_9FABA</name>
<dbReference type="EMBL" id="JASCZI010182960">
    <property type="protein sequence ID" value="MED6188871.1"/>
    <property type="molecule type" value="Genomic_DNA"/>
</dbReference>
<organism evidence="1 2">
    <name type="scientific">Stylosanthes scabra</name>
    <dbReference type="NCBI Taxonomy" id="79078"/>
    <lineage>
        <taxon>Eukaryota</taxon>
        <taxon>Viridiplantae</taxon>
        <taxon>Streptophyta</taxon>
        <taxon>Embryophyta</taxon>
        <taxon>Tracheophyta</taxon>
        <taxon>Spermatophyta</taxon>
        <taxon>Magnoliopsida</taxon>
        <taxon>eudicotyledons</taxon>
        <taxon>Gunneridae</taxon>
        <taxon>Pentapetalae</taxon>
        <taxon>rosids</taxon>
        <taxon>fabids</taxon>
        <taxon>Fabales</taxon>
        <taxon>Fabaceae</taxon>
        <taxon>Papilionoideae</taxon>
        <taxon>50 kb inversion clade</taxon>
        <taxon>dalbergioids sensu lato</taxon>
        <taxon>Dalbergieae</taxon>
        <taxon>Pterocarpus clade</taxon>
        <taxon>Stylosanthes</taxon>
    </lineage>
</organism>
<gene>
    <name evidence="1" type="ORF">PIB30_090071</name>
</gene>
<comment type="caution">
    <text evidence="1">The sequence shown here is derived from an EMBL/GenBank/DDBJ whole genome shotgun (WGS) entry which is preliminary data.</text>
</comment>
<evidence type="ECO:0000313" key="2">
    <source>
        <dbReference type="Proteomes" id="UP001341840"/>
    </source>
</evidence>
<evidence type="ECO:0000313" key="1">
    <source>
        <dbReference type="EMBL" id="MED6188871.1"/>
    </source>
</evidence>
<proteinExistence type="predicted"/>
<accession>A0ABU6WTX3</accession>
<sequence length="58" mass="6882">MWTIVHRRKDGSYIHDDARAIGEAIADIKCRDESTKELSRMIHLHKFLGRNIRNEFMV</sequence>
<protein>
    <submittedName>
        <fullName evidence="1">Uncharacterized protein</fullName>
    </submittedName>
</protein>
<reference evidence="1 2" key="1">
    <citation type="journal article" date="2023" name="Plants (Basel)">
        <title>Bridging the Gap: Combining Genomics and Transcriptomics Approaches to Understand Stylosanthes scabra, an Orphan Legume from the Brazilian Caatinga.</title>
        <authorList>
            <person name="Ferreira-Neto J.R.C."/>
            <person name="da Silva M.D."/>
            <person name="Binneck E."/>
            <person name="de Melo N.F."/>
            <person name="da Silva R.H."/>
            <person name="de Melo A.L.T.M."/>
            <person name="Pandolfi V."/>
            <person name="Bustamante F.O."/>
            <person name="Brasileiro-Vidal A.C."/>
            <person name="Benko-Iseppon A.M."/>
        </authorList>
    </citation>
    <scope>NUCLEOTIDE SEQUENCE [LARGE SCALE GENOMIC DNA]</scope>
    <source>
        <tissue evidence="1">Leaves</tissue>
    </source>
</reference>
<keyword evidence="2" id="KW-1185">Reference proteome</keyword>